<evidence type="ECO:0000256" key="1">
    <source>
        <dbReference type="ARBA" id="ARBA00006817"/>
    </source>
</evidence>
<reference evidence="4" key="1">
    <citation type="submission" date="2017-02" db="EMBL/GenBank/DDBJ databases">
        <authorList>
            <person name="Varghese N."/>
            <person name="Submissions S."/>
        </authorList>
    </citation>
    <scope>NUCLEOTIDE SEQUENCE [LARGE SCALE GENOMIC DNA]</scope>
    <source>
        <strain evidence="4">DSM 22224</strain>
    </source>
</reference>
<evidence type="ECO:0000259" key="2">
    <source>
        <dbReference type="Pfam" id="PF08327"/>
    </source>
</evidence>
<dbReference type="InterPro" id="IPR013538">
    <property type="entry name" value="ASHA1/2-like_C"/>
</dbReference>
<dbReference type="CDD" id="cd07814">
    <property type="entry name" value="SRPBCC_CalC_Aha1-like"/>
    <property type="match status" value="1"/>
</dbReference>
<dbReference type="OrthoDB" id="2355173at2"/>
<dbReference type="Proteomes" id="UP000190367">
    <property type="component" value="Unassembled WGS sequence"/>
</dbReference>
<dbReference type="EMBL" id="FUWZ01000003">
    <property type="protein sequence ID" value="SKA31369.1"/>
    <property type="molecule type" value="Genomic_DNA"/>
</dbReference>
<comment type="similarity">
    <text evidence="1">Belongs to the AHA1 family.</text>
</comment>
<organism evidence="3 4">
    <name type="scientific">Chitinophaga eiseniae</name>
    <dbReference type="NCBI Taxonomy" id="634771"/>
    <lineage>
        <taxon>Bacteria</taxon>
        <taxon>Pseudomonadati</taxon>
        <taxon>Bacteroidota</taxon>
        <taxon>Chitinophagia</taxon>
        <taxon>Chitinophagales</taxon>
        <taxon>Chitinophagaceae</taxon>
        <taxon>Chitinophaga</taxon>
    </lineage>
</organism>
<dbReference type="SUPFAM" id="SSF55961">
    <property type="entry name" value="Bet v1-like"/>
    <property type="match status" value="1"/>
</dbReference>
<feature type="domain" description="Activator of Hsp90 ATPase homologue 1/2-like C-terminal" evidence="2">
    <location>
        <begin position="13"/>
        <end position="139"/>
    </location>
</feature>
<dbReference type="Gene3D" id="3.30.530.20">
    <property type="match status" value="1"/>
</dbReference>
<proteinExistence type="inferred from homology"/>
<keyword evidence="4" id="KW-1185">Reference proteome</keyword>
<dbReference type="Pfam" id="PF08327">
    <property type="entry name" value="AHSA1"/>
    <property type="match status" value="1"/>
</dbReference>
<evidence type="ECO:0000313" key="4">
    <source>
        <dbReference type="Proteomes" id="UP000190367"/>
    </source>
</evidence>
<dbReference type="STRING" id="634771.SAMN04488128_103464"/>
<evidence type="ECO:0000313" key="3">
    <source>
        <dbReference type="EMBL" id="SKA31369.1"/>
    </source>
</evidence>
<dbReference type="AlphaFoldDB" id="A0A1T4ST07"/>
<sequence>MKHQPLVVERLLNAPVNKVWEALTVKEKMKVWYFEVSDFKPEVGFAFSFIGADQDVEYIHHCVVTAVVPARKLSYTWKYENYEGESLLTFELQPEGDKTRLILTHEGLETFPQHLKSFTRESFTGGWNYFINNALPKYLDPEFVPAPESETRC</sequence>
<dbReference type="InterPro" id="IPR023393">
    <property type="entry name" value="START-like_dom_sf"/>
</dbReference>
<gene>
    <name evidence="3" type="ORF">SAMN04488128_103464</name>
</gene>
<name>A0A1T4ST07_9BACT</name>
<dbReference type="RefSeq" id="WP_078670812.1">
    <property type="nucleotide sequence ID" value="NZ_FUWZ01000003.1"/>
</dbReference>
<protein>
    <submittedName>
        <fullName evidence="3">Uncharacterized conserved protein YndB, AHSA1/START domain</fullName>
    </submittedName>
</protein>
<accession>A0A1T4ST07</accession>